<dbReference type="AlphaFoldDB" id="X1MSC5"/>
<gene>
    <name evidence="2" type="ORF">S06H3_09759</name>
</gene>
<evidence type="ECO:0000313" key="2">
    <source>
        <dbReference type="EMBL" id="GAI17580.1"/>
    </source>
</evidence>
<reference evidence="2" key="1">
    <citation type="journal article" date="2014" name="Front. Microbiol.">
        <title>High frequency of phylogenetically diverse reductive dehalogenase-homologous genes in deep subseafloor sedimentary metagenomes.</title>
        <authorList>
            <person name="Kawai M."/>
            <person name="Futagami T."/>
            <person name="Toyoda A."/>
            <person name="Takaki Y."/>
            <person name="Nishi S."/>
            <person name="Hori S."/>
            <person name="Arai W."/>
            <person name="Tsubouchi T."/>
            <person name="Morono Y."/>
            <person name="Uchiyama I."/>
            <person name="Ito T."/>
            <person name="Fujiyama A."/>
            <person name="Inagaki F."/>
            <person name="Takami H."/>
        </authorList>
    </citation>
    <scope>NUCLEOTIDE SEQUENCE</scope>
    <source>
        <strain evidence="2">Expedition CK06-06</strain>
    </source>
</reference>
<accession>X1MSC5</accession>
<evidence type="ECO:0000256" key="1">
    <source>
        <dbReference type="SAM" id="Phobius"/>
    </source>
</evidence>
<feature type="transmembrane region" description="Helical" evidence="1">
    <location>
        <begin position="44"/>
        <end position="72"/>
    </location>
</feature>
<keyword evidence="1" id="KW-0472">Membrane</keyword>
<feature type="transmembrane region" description="Helical" evidence="1">
    <location>
        <begin position="17"/>
        <end position="37"/>
    </location>
</feature>
<organism evidence="2">
    <name type="scientific">marine sediment metagenome</name>
    <dbReference type="NCBI Taxonomy" id="412755"/>
    <lineage>
        <taxon>unclassified sequences</taxon>
        <taxon>metagenomes</taxon>
        <taxon>ecological metagenomes</taxon>
    </lineage>
</organism>
<comment type="caution">
    <text evidence="2">The sequence shown here is derived from an EMBL/GenBank/DDBJ whole genome shotgun (WGS) entry which is preliminary data.</text>
</comment>
<dbReference type="EMBL" id="BARV01004369">
    <property type="protein sequence ID" value="GAI17580.1"/>
    <property type="molecule type" value="Genomic_DNA"/>
</dbReference>
<feature type="non-terminal residue" evidence="2">
    <location>
        <position position="77"/>
    </location>
</feature>
<keyword evidence="1" id="KW-0812">Transmembrane</keyword>
<keyword evidence="1" id="KW-1133">Transmembrane helix</keyword>
<name>X1MSC5_9ZZZZ</name>
<proteinExistence type="predicted"/>
<protein>
    <submittedName>
        <fullName evidence="2">Uncharacterized protein</fullName>
    </submittedName>
</protein>
<sequence>MGAVIILPGRDHHFGTLGVIGAAWIGSGVVMFLLLLVSIRIKDIMTILILGILFGSGIIIIPCIIEFGVIIIDRVYT</sequence>